<dbReference type="InterPro" id="IPR036291">
    <property type="entry name" value="NAD(P)-bd_dom_sf"/>
</dbReference>
<name>L8GZW5_ACACF</name>
<gene>
    <name evidence="3" type="ORF">ACA1_154180</name>
</gene>
<dbReference type="VEuPathDB" id="AmoebaDB:ACA1_154180"/>
<dbReference type="Gene3D" id="3.40.50.720">
    <property type="entry name" value="NAD(P)-binding Rossmann-like Domain"/>
    <property type="match status" value="1"/>
</dbReference>
<dbReference type="InterPro" id="IPR002347">
    <property type="entry name" value="SDR_fam"/>
</dbReference>
<evidence type="ECO:0000313" key="3">
    <source>
        <dbReference type="EMBL" id="ELR18535.1"/>
    </source>
</evidence>
<dbReference type="PANTHER" id="PTHR43639:SF1">
    <property type="entry name" value="SHORT-CHAIN DEHYDROGENASE_REDUCTASE FAMILY PROTEIN"/>
    <property type="match status" value="1"/>
</dbReference>
<sequence>MLATQTNTTASTSRLAGQVAIVTGSSRGLGAAIAKQLAAEGAIVAVNYVNGAEAAKAVVDEIERGGGRAHAFQADVAVRAQVFDLVDQVVKRWGRLDVLVNNSGVFTVSPLADVTEDDVDSLLAVNYKGTLWGIQAASTVLTSGGAIINLSSIGARLAAPAAVEVLTKTAAKELGPRGIRVNSVAPGVIETDMADTLPAEFKATAKAQTPLEHRFGTAEEVAHTVAFLASPQASWVTAQNIELAGGF</sequence>
<dbReference type="PANTHER" id="PTHR43639">
    <property type="entry name" value="OXIDOREDUCTASE, SHORT-CHAIN DEHYDROGENASE/REDUCTASE FAMILY (AFU_ORTHOLOGUE AFUA_5G02870)"/>
    <property type="match status" value="1"/>
</dbReference>
<dbReference type="FunFam" id="3.40.50.720:FF:000084">
    <property type="entry name" value="Short-chain dehydrogenase reductase"/>
    <property type="match status" value="1"/>
</dbReference>
<dbReference type="RefSeq" id="XP_004340574.1">
    <property type="nucleotide sequence ID" value="XM_004340526.1"/>
</dbReference>
<reference evidence="3 4" key="1">
    <citation type="journal article" date="2013" name="Genome Biol.">
        <title>Genome of Acanthamoeba castellanii highlights extensive lateral gene transfer and early evolution of tyrosine kinase signaling.</title>
        <authorList>
            <person name="Clarke M."/>
            <person name="Lohan A.J."/>
            <person name="Liu B."/>
            <person name="Lagkouvardos I."/>
            <person name="Roy S."/>
            <person name="Zafar N."/>
            <person name="Bertelli C."/>
            <person name="Schilde C."/>
            <person name="Kianianmomeni A."/>
            <person name="Burglin T.R."/>
            <person name="Frech C."/>
            <person name="Turcotte B."/>
            <person name="Kopec K.O."/>
            <person name="Synnott J.M."/>
            <person name="Choo C."/>
            <person name="Paponov I."/>
            <person name="Finkler A."/>
            <person name="Soon Heng Tan C."/>
            <person name="Hutchins A.P."/>
            <person name="Weinmeier T."/>
            <person name="Rattei T."/>
            <person name="Chu J.S."/>
            <person name="Gimenez G."/>
            <person name="Irimia M."/>
            <person name="Rigden D.J."/>
            <person name="Fitzpatrick D.A."/>
            <person name="Lorenzo-Morales J."/>
            <person name="Bateman A."/>
            <person name="Chiu C.H."/>
            <person name="Tang P."/>
            <person name="Hegemann P."/>
            <person name="Fromm H."/>
            <person name="Raoult D."/>
            <person name="Greub G."/>
            <person name="Miranda-Saavedra D."/>
            <person name="Chen N."/>
            <person name="Nash P."/>
            <person name="Ginger M.L."/>
            <person name="Horn M."/>
            <person name="Schaap P."/>
            <person name="Caler L."/>
            <person name="Loftus B."/>
        </authorList>
    </citation>
    <scope>NUCLEOTIDE SEQUENCE [LARGE SCALE GENOMIC DNA]</scope>
    <source>
        <strain evidence="3 4">Neff</strain>
    </source>
</reference>
<dbReference type="AlphaFoldDB" id="L8GZW5"/>
<protein>
    <submittedName>
        <fullName evidence="3">Shortchain dehydrogenase/reductase SDR, putative</fullName>
    </submittedName>
</protein>
<evidence type="ECO:0000256" key="1">
    <source>
        <dbReference type="ARBA" id="ARBA00006484"/>
    </source>
</evidence>
<dbReference type="Pfam" id="PF13561">
    <property type="entry name" value="adh_short_C2"/>
    <property type="match status" value="1"/>
</dbReference>
<evidence type="ECO:0000256" key="2">
    <source>
        <dbReference type="ARBA" id="ARBA00023002"/>
    </source>
</evidence>
<dbReference type="GeneID" id="14919352"/>
<dbReference type="OrthoDB" id="191139at2759"/>
<dbReference type="PRINTS" id="PR00080">
    <property type="entry name" value="SDRFAMILY"/>
</dbReference>
<proteinExistence type="inferred from homology"/>
<comment type="similarity">
    <text evidence="1">Belongs to the short-chain dehydrogenases/reductases (SDR) family.</text>
</comment>
<dbReference type="KEGG" id="acan:ACA1_154180"/>
<organism evidence="3 4">
    <name type="scientific">Acanthamoeba castellanii (strain ATCC 30010 / Neff)</name>
    <dbReference type="NCBI Taxonomy" id="1257118"/>
    <lineage>
        <taxon>Eukaryota</taxon>
        <taxon>Amoebozoa</taxon>
        <taxon>Discosea</taxon>
        <taxon>Longamoebia</taxon>
        <taxon>Centramoebida</taxon>
        <taxon>Acanthamoebidae</taxon>
        <taxon>Acanthamoeba</taxon>
    </lineage>
</organism>
<keyword evidence="4" id="KW-1185">Reference proteome</keyword>
<dbReference type="OMA" id="VHMTKAM"/>
<dbReference type="STRING" id="1257118.L8GZW5"/>
<accession>L8GZW5</accession>
<dbReference type="GO" id="GO:0016491">
    <property type="term" value="F:oxidoreductase activity"/>
    <property type="evidence" value="ECO:0007669"/>
    <property type="project" value="UniProtKB-KW"/>
</dbReference>
<evidence type="ECO:0000313" key="4">
    <source>
        <dbReference type="Proteomes" id="UP000011083"/>
    </source>
</evidence>
<dbReference type="SUPFAM" id="SSF51735">
    <property type="entry name" value="NAD(P)-binding Rossmann-fold domains"/>
    <property type="match status" value="1"/>
</dbReference>
<keyword evidence="2" id="KW-0560">Oxidoreductase</keyword>
<dbReference type="Proteomes" id="UP000011083">
    <property type="component" value="Unassembled WGS sequence"/>
</dbReference>
<dbReference type="PRINTS" id="PR00081">
    <property type="entry name" value="GDHRDH"/>
</dbReference>
<dbReference type="EMBL" id="KB007951">
    <property type="protein sequence ID" value="ELR18535.1"/>
    <property type="molecule type" value="Genomic_DNA"/>
</dbReference>